<gene>
    <name evidence="2" type="ORF">QUG92_12890</name>
</gene>
<dbReference type="EMBL" id="JAUCML010000008">
    <property type="protein sequence ID" value="MDM7886003.1"/>
    <property type="molecule type" value="Genomic_DNA"/>
</dbReference>
<dbReference type="InterPro" id="IPR001173">
    <property type="entry name" value="Glyco_trans_2-like"/>
</dbReference>
<name>A0ABT7T8U6_9MICO</name>
<proteinExistence type="predicted"/>
<reference evidence="2 3" key="1">
    <citation type="submission" date="2023-06" db="EMBL/GenBank/DDBJ databases">
        <authorList>
            <person name="Feng G."/>
            <person name="Li J."/>
            <person name="Zhu H."/>
        </authorList>
    </citation>
    <scope>NUCLEOTIDE SEQUENCE [LARGE SCALE GENOMIC DNA]</scope>
    <source>
        <strain evidence="2 3">RHCKG23</strain>
    </source>
</reference>
<dbReference type="InterPro" id="IPR029044">
    <property type="entry name" value="Nucleotide-diphossugar_trans"/>
</dbReference>
<keyword evidence="3" id="KW-1185">Reference proteome</keyword>
<evidence type="ECO:0000313" key="3">
    <source>
        <dbReference type="Proteomes" id="UP001237823"/>
    </source>
</evidence>
<sequence>MPLVSVVVPVLDDAEHLRRCLAALAAQTRPVDEVVVVDNGSTDDSAAVARAAGATVLHEPVRGIARASARGYDHASGDVLVRLDADSVPPPGWVAAAVRLLGGTGVVAVTGPGRPHDGGPLVRRLWDTLYMGPYFVLMRGALARPPLFGSATAMHRSTWLAARSRTHRDDPEVHDDVDLSMALDPAWRVVVDRALLVEVSARPFSGVASAALRTRRAFHTFRVHGRRANPCRRWARRCRAALRACLPSRSRGAWSGR</sequence>
<dbReference type="Pfam" id="PF00535">
    <property type="entry name" value="Glycos_transf_2"/>
    <property type="match status" value="1"/>
</dbReference>
<dbReference type="PANTHER" id="PTHR43685:SF2">
    <property type="entry name" value="GLYCOSYLTRANSFERASE 2-LIKE DOMAIN-CONTAINING PROTEIN"/>
    <property type="match status" value="1"/>
</dbReference>
<keyword evidence="2" id="KW-0328">Glycosyltransferase</keyword>
<dbReference type="SUPFAM" id="SSF53448">
    <property type="entry name" value="Nucleotide-diphospho-sugar transferases"/>
    <property type="match status" value="1"/>
</dbReference>
<dbReference type="CDD" id="cd00761">
    <property type="entry name" value="Glyco_tranf_GTA_type"/>
    <property type="match status" value="1"/>
</dbReference>
<evidence type="ECO:0000313" key="2">
    <source>
        <dbReference type="EMBL" id="MDM7886003.1"/>
    </source>
</evidence>
<dbReference type="Proteomes" id="UP001237823">
    <property type="component" value="Unassembled WGS sequence"/>
</dbReference>
<comment type="caution">
    <text evidence="2">The sequence shown here is derived from an EMBL/GenBank/DDBJ whole genome shotgun (WGS) entry which is preliminary data.</text>
</comment>
<keyword evidence="2" id="KW-0808">Transferase</keyword>
<feature type="domain" description="Glycosyltransferase 2-like" evidence="1">
    <location>
        <begin position="5"/>
        <end position="125"/>
    </location>
</feature>
<dbReference type="InterPro" id="IPR050834">
    <property type="entry name" value="Glycosyltransf_2"/>
</dbReference>
<dbReference type="EC" id="2.4.-.-" evidence="2"/>
<dbReference type="GO" id="GO:0016757">
    <property type="term" value="F:glycosyltransferase activity"/>
    <property type="evidence" value="ECO:0007669"/>
    <property type="project" value="UniProtKB-KW"/>
</dbReference>
<evidence type="ECO:0000259" key="1">
    <source>
        <dbReference type="Pfam" id="PF00535"/>
    </source>
</evidence>
<dbReference type="PANTHER" id="PTHR43685">
    <property type="entry name" value="GLYCOSYLTRANSFERASE"/>
    <property type="match status" value="1"/>
</dbReference>
<dbReference type="RefSeq" id="WP_289459335.1">
    <property type="nucleotide sequence ID" value="NZ_JAUCML010000008.1"/>
</dbReference>
<accession>A0ABT7T8U6</accession>
<organism evidence="2 3">
    <name type="scientific">Curtobacterium citri</name>
    <dbReference type="NCBI Taxonomy" id="3055139"/>
    <lineage>
        <taxon>Bacteria</taxon>
        <taxon>Bacillati</taxon>
        <taxon>Actinomycetota</taxon>
        <taxon>Actinomycetes</taxon>
        <taxon>Micrococcales</taxon>
        <taxon>Microbacteriaceae</taxon>
        <taxon>Curtobacterium</taxon>
    </lineage>
</organism>
<protein>
    <submittedName>
        <fullName evidence="2">Glycosyltransferase family A protein</fullName>
        <ecNumber evidence="2">2.4.-.-</ecNumber>
    </submittedName>
</protein>
<dbReference type="Gene3D" id="3.90.550.10">
    <property type="entry name" value="Spore Coat Polysaccharide Biosynthesis Protein SpsA, Chain A"/>
    <property type="match status" value="1"/>
</dbReference>